<sequence length="225" mass="25841">MLFDKTKNSYGFICVSLFFILASLLLFQTAYFLLTVLCLISILAFITVSDFYLSYVGYQKYKKNQLQSAPLTVTEFITGLSLIALIVGMGFGITICGCLLDYYQSNWATSILSILFFFYTFIVGKFFCSVSQSEKRYQHSCWYIGSIRIILIIVFITSFFFEAAFTEGCVFTVHALIAFSASMVTWLTKGSSKYFAYTFFLFLAMSFILFNYYANTNSMYMKIFQ</sequence>
<feature type="transmembrane region" description="Helical" evidence="1">
    <location>
        <begin position="194"/>
        <end position="214"/>
    </location>
</feature>
<gene>
    <name evidence="2" type="ORF">M153_1785000183</name>
</gene>
<organism evidence="2 3">
    <name type="scientific">Pseudoloma neurophilia</name>
    <dbReference type="NCBI Taxonomy" id="146866"/>
    <lineage>
        <taxon>Eukaryota</taxon>
        <taxon>Fungi</taxon>
        <taxon>Fungi incertae sedis</taxon>
        <taxon>Microsporidia</taxon>
        <taxon>Pseudoloma</taxon>
    </lineage>
</organism>
<feature type="transmembrane region" description="Helical" evidence="1">
    <location>
        <begin position="108"/>
        <end position="128"/>
    </location>
</feature>
<name>A0A0R0LUB7_9MICR</name>
<evidence type="ECO:0000256" key="1">
    <source>
        <dbReference type="SAM" id="Phobius"/>
    </source>
</evidence>
<dbReference type="AlphaFoldDB" id="A0A0R0LUB7"/>
<reference evidence="2 3" key="1">
    <citation type="submission" date="2015-07" db="EMBL/GenBank/DDBJ databases">
        <title>The genome of Pseudoloma neurophilia, a relevant intracellular parasite of the zebrafish.</title>
        <authorList>
            <person name="Ndikumana S."/>
            <person name="Pelin A."/>
            <person name="Sanders J."/>
            <person name="Corradi N."/>
        </authorList>
    </citation>
    <scope>NUCLEOTIDE SEQUENCE [LARGE SCALE GENOMIC DNA]</scope>
    <source>
        <strain evidence="2 3">MK1</strain>
    </source>
</reference>
<feature type="transmembrane region" description="Helical" evidence="1">
    <location>
        <begin position="140"/>
        <end position="159"/>
    </location>
</feature>
<protein>
    <submittedName>
        <fullName evidence="2">Uncharacterized protein</fullName>
    </submittedName>
</protein>
<feature type="transmembrane region" description="Helical" evidence="1">
    <location>
        <begin position="33"/>
        <end position="55"/>
    </location>
</feature>
<keyword evidence="1" id="KW-1133">Transmembrane helix</keyword>
<feature type="transmembrane region" description="Helical" evidence="1">
    <location>
        <begin position="76"/>
        <end position="102"/>
    </location>
</feature>
<evidence type="ECO:0000313" key="3">
    <source>
        <dbReference type="Proteomes" id="UP000051530"/>
    </source>
</evidence>
<keyword evidence="1" id="KW-0812">Transmembrane</keyword>
<feature type="transmembrane region" description="Helical" evidence="1">
    <location>
        <begin position="165"/>
        <end position="187"/>
    </location>
</feature>
<feature type="transmembrane region" description="Helical" evidence="1">
    <location>
        <begin position="9"/>
        <end position="27"/>
    </location>
</feature>
<keyword evidence="1" id="KW-0472">Membrane</keyword>
<evidence type="ECO:0000313" key="2">
    <source>
        <dbReference type="EMBL" id="KRH93005.1"/>
    </source>
</evidence>
<proteinExistence type="predicted"/>
<dbReference type="EMBL" id="LGUB01000537">
    <property type="protein sequence ID" value="KRH93005.1"/>
    <property type="molecule type" value="Genomic_DNA"/>
</dbReference>
<keyword evidence="3" id="KW-1185">Reference proteome</keyword>
<dbReference type="Proteomes" id="UP000051530">
    <property type="component" value="Unassembled WGS sequence"/>
</dbReference>
<accession>A0A0R0LUB7</accession>
<dbReference type="VEuPathDB" id="MicrosporidiaDB:M153_1785000183"/>
<comment type="caution">
    <text evidence="2">The sequence shown here is derived from an EMBL/GenBank/DDBJ whole genome shotgun (WGS) entry which is preliminary data.</text>
</comment>